<accession>A0ACB7Y244</accession>
<dbReference type="Proteomes" id="UP000828048">
    <property type="component" value="Chromosome 5"/>
</dbReference>
<name>A0ACB7Y244_9ERIC</name>
<sequence>MEFPIITIITLFSLFQAIKSEPFSCKLVSGPAFFKLAVQWPNSFCNTDHSALTSCKRPIPQRFTVRRLWAFDGSGKSVPYCDHGTLLSKKEVDYKRYELEHEWPNLLGGHHEIWSKEWKKHGRCLSGMTPKGYFDIAIDIMEEVGSLLEVLIGKGLSPDTNQLYATHDFPRAIQNQINAITEIKCNTDFHGRSQLDEVFFCTSAHGVLQNCTYNARNAYKSRNCPSNILFPSEPPAPALALPAPTLAISARLNFHSLIIVSLYVFGDDEGGYTIYITLTFIPK</sequence>
<gene>
    <name evidence="1" type="ORF">Vadar_020469</name>
</gene>
<reference evidence="1 2" key="1">
    <citation type="journal article" date="2021" name="Hortic Res">
        <title>High-quality reference genome and annotation aids understanding of berry development for evergreen blueberry (Vaccinium darrowii).</title>
        <authorList>
            <person name="Yu J."/>
            <person name="Hulse-Kemp A.M."/>
            <person name="Babiker E."/>
            <person name="Staton M."/>
        </authorList>
    </citation>
    <scope>NUCLEOTIDE SEQUENCE [LARGE SCALE GENOMIC DNA]</scope>
    <source>
        <strain evidence="2">cv. NJ 8807/NJ 8810</strain>
        <tissue evidence="1">Young leaf</tissue>
    </source>
</reference>
<protein>
    <submittedName>
        <fullName evidence="1">Uncharacterized protein</fullName>
    </submittedName>
</protein>
<evidence type="ECO:0000313" key="2">
    <source>
        <dbReference type="Proteomes" id="UP000828048"/>
    </source>
</evidence>
<evidence type="ECO:0000313" key="1">
    <source>
        <dbReference type="EMBL" id="KAH7846985.1"/>
    </source>
</evidence>
<dbReference type="EMBL" id="CM037155">
    <property type="protein sequence ID" value="KAH7846985.1"/>
    <property type="molecule type" value="Genomic_DNA"/>
</dbReference>
<organism evidence="1 2">
    <name type="scientific">Vaccinium darrowii</name>
    <dbReference type="NCBI Taxonomy" id="229202"/>
    <lineage>
        <taxon>Eukaryota</taxon>
        <taxon>Viridiplantae</taxon>
        <taxon>Streptophyta</taxon>
        <taxon>Embryophyta</taxon>
        <taxon>Tracheophyta</taxon>
        <taxon>Spermatophyta</taxon>
        <taxon>Magnoliopsida</taxon>
        <taxon>eudicotyledons</taxon>
        <taxon>Gunneridae</taxon>
        <taxon>Pentapetalae</taxon>
        <taxon>asterids</taxon>
        <taxon>Ericales</taxon>
        <taxon>Ericaceae</taxon>
        <taxon>Vaccinioideae</taxon>
        <taxon>Vaccinieae</taxon>
        <taxon>Vaccinium</taxon>
    </lineage>
</organism>
<keyword evidence="2" id="KW-1185">Reference proteome</keyword>
<comment type="caution">
    <text evidence="1">The sequence shown here is derived from an EMBL/GenBank/DDBJ whole genome shotgun (WGS) entry which is preliminary data.</text>
</comment>
<proteinExistence type="predicted"/>